<gene>
    <name evidence="2" type="ORF">FRACYDRAFT_271428</name>
</gene>
<accession>A0A1E7ETW4</accession>
<dbReference type="OrthoDB" id="10585021at2759"/>
<dbReference type="Proteomes" id="UP000095751">
    <property type="component" value="Unassembled WGS sequence"/>
</dbReference>
<name>A0A1E7ETW4_9STRA</name>
<reference evidence="2 3" key="1">
    <citation type="submission" date="2016-09" db="EMBL/GenBank/DDBJ databases">
        <title>Extensive genetic diversity and differential bi-allelic expression allows diatom success in the polar Southern Ocean.</title>
        <authorList>
            <consortium name="DOE Joint Genome Institute"/>
            <person name="Mock T."/>
            <person name="Otillar R.P."/>
            <person name="Strauss J."/>
            <person name="Dupont C."/>
            <person name="Frickenhaus S."/>
            <person name="Maumus F."/>
            <person name="Mcmullan M."/>
            <person name="Sanges R."/>
            <person name="Schmutz J."/>
            <person name="Toseland A."/>
            <person name="Valas R."/>
            <person name="Veluchamy A."/>
            <person name="Ward B.J."/>
            <person name="Allen A."/>
            <person name="Barry K."/>
            <person name="Falciatore A."/>
            <person name="Ferrante M."/>
            <person name="Fortunato A.E."/>
            <person name="Gloeckner G."/>
            <person name="Gruber A."/>
            <person name="Hipkin R."/>
            <person name="Janech M."/>
            <person name="Kroth P."/>
            <person name="Leese F."/>
            <person name="Lindquist E."/>
            <person name="Lyon B.R."/>
            <person name="Martin J."/>
            <person name="Mayer C."/>
            <person name="Parker M."/>
            <person name="Quesneville H."/>
            <person name="Raymond J."/>
            <person name="Uhlig C."/>
            <person name="Valentin K.U."/>
            <person name="Worden A.Z."/>
            <person name="Armbrust E.V."/>
            <person name="Bowler C."/>
            <person name="Green B."/>
            <person name="Moulton V."/>
            <person name="Van Oosterhout C."/>
            <person name="Grigoriev I."/>
        </authorList>
    </citation>
    <scope>NUCLEOTIDE SEQUENCE [LARGE SCALE GENOMIC DNA]</scope>
    <source>
        <strain evidence="2 3">CCMP1102</strain>
    </source>
</reference>
<evidence type="ECO:0000313" key="3">
    <source>
        <dbReference type="Proteomes" id="UP000095751"/>
    </source>
</evidence>
<keyword evidence="3" id="KW-1185">Reference proteome</keyword>
<sequence length="166" mass="18250">MTKKENKNESAGAFIEEKKKPEDKLKNSIPTLSSEGKSIKINYEISGGGEIVNRVIERMNKELSVLENGSNGSTVLNLSILQCTEGDRWGRICCGELGVGWIVLEIEWKLKDETGCVLVKGASKLRDSGVVGFSDLCNNDYGEKNLINTLTPKLAEEIKSKSLPFL</sequence>
<feature type="compositionally biased region" description="Basic and acidic residues" evidence="1">
    <location>
        <begin position="15"/>
        <end position="26"/>
    </location>
</feature>
<proteinExistence type="predicted"/>
<evidence type="ECO:0000256" key="1">
    <source>
        <dbReference type="SAM" id="MobiDB-lite"/>
    </source>
</evidence>
<organism evidence="2 3">
    <name type="scientific">Fragilariopsis cylindrus CCMP1102</name>
    <dbReference type="NCBI Taxonomy" id="635003"/>
    <lineage>
        <taxon>Eukaryota</taxon>
        <taxon>Sar</taxon>
        <taxon>Stramenopiles</taxon>
        <taxon>Ochrophyta</taxon>
        <taxon>Bacillariophyta</taxon>
        <taxon>Bacillariophyceae</taxon>
        <taxon>Bacillariophycidae</taxon>
        <taxon>Bacillariales</taxon>
        <taxon>Bacillariaceae</taxon>
        <taxon>Fragilariopsis</taxon>
    </lineage>
</organism>
<dbReference type="AlphaFoldDB" id="A0A1E7ETW4"/>
<dbReference type="KEGG" id="fcy:FRACYDRAFT_271428"/>
<dbReference type="EMBL" id="KV784376">
    <property type="protein sequence ID" value="OEU09234.1"/>
    <property type="molecule type" value="Genomic_DNA"/>
</dbReference>
<dbReference type="InParanoid" id="A0A1E7ETW4"/>
<feature type="region of interest" description="Disordered" evidence="1">
    <location>
        <begin position="1"/>
        <end position="29"/>
    </location>
</feature>
<evidence type="ECO:0000313" key="2">
    <source>
        <dbReference type="EMBL" id="OEU09234.1"/>
    </source>
</evidence>
<protein>
    <submittedName>
        <fullName evidence="2">Uncharacterized protein</fullName>
    </submittedName>
</protein>